<dbReference type="Pfam" id="PF00593">
    <property type="entry name" value="TonB_dep_Rec_b-barrel"/>
    <property type="match status" value="1"/>
</dbReference>
<dbReference type="PANTHER" id="PTHR30069:SF41">
    <property type="entry name" value="HEME_HEMOPEXIN UTILIZATION PROTEIN C"/>
    <property type="match status" value="1"/>
</dbReference>
<name>A0A2A3MF24_9PSED</name>
<feature type="signal peptide" evidence="14">
    <location>
        <begin position="1"/>
        <end position="25"/>
    </location>
</feature>
<keyword evidence="4 10" id="KW-1134">Transmembrane beta strand</keyword>
<comment type="similarity">
    <text evidence="2 10 12">Belongs to the TonB-dependent receptor family.</text>
</comment>
<sequence length="1047" mass="115800">MEFKPNKLALVVSALSVLGTFTAQAQEQAAATASAEDVVELQPINIEGKTDLDAQAQDEVYTENVTSVYQSREELQRFQTANPGDVFKGMNGVYSMDTRSSQAITPNIRGISGEGRVPLTIDGTEQSTNVWLHMFGAGNRNYVDPALFRSIEVEKGPSLSRGIRSGVGGAVNIRTIEPGDIIPDGDSWGIEANLRGSGNTSKPRFDANSMYGQDWRNVPGATVAGDGLTVHVPVPQARSRGDGELFNLDDHAQMLAIAGRHEFVDILLSRSERTTGNYYAGKHGADRYAGHDVWDDTSTDRYIPNLTKLYSAGSEVFNTASETDTTLFKNNWYLPHEQRLGLQFMRTDMLFGETTPGASVLAWGYLEAADRSNPDRDRSDDRWVYETPRSEQRLDNYKLSYDIKPADSDWLNLEASLWRTELEGTRYQTGASPYAVDVDQATQQQLRMWSLLMEHGYLPPGTPAPEHNGTIYSNGRQWTSHDRTGLDLSNQMQLTDTLQLTFGGSYQKEKLDDRVEQSLTTTNGLAPDGSQLSVGTDLLGPRSGEREEYSAMFNFAWQPRPWLTLTAGTRYLHYTGKDTGTAKRRRQQAAFYAAQRRRVGLELKYGELLNASELETYHDLDEAFKQALSVLTPEDYINAANGVVSPEYAASTAAQNARAEFLGELGISRGVGTSALYWNRVVVLPVVDGKADSSQNPFANGELNVSEMVDDPGNPGTMVARVVATNNDFDGTEIYEQLDTGQAWEMPEEQSGDAFSPVLSATARITPYGTAFLRFAQTTRFPSIQELTSSAIVDGAGTLGNLAVNGASKPERSTNWEVGYSHDLTQFFPGLALADARLSYYNTEIKDFIDRGYLYDVIQFDRKKTSGLELQSRFDSGRHFGSLGATYRLKQQLCDKDYASSMDPFYNRIPECMTGGFPGTYSGNSLQPEYSVDLGLGTRLLNDRLELGVRSVYHAGASNDDLDDLLASEAGPDGYQAHDVWFRGGLDTFLWRSVWLHDLYANFEVNRQLSLNLGVTNITDEYYLDPMSKNLLPGPGRTLTAGLRVNF</sequence>
<feature type="short sequence motif" description="TonB C-terminal box" evidence="11">
    <location>
        <begin position="1030"/>
        <end position="1047"/>
    </location>
</feature>
<dbReference type="Gene3D" id="2.40.170.20">
    <property type="entry name" value="TonB-dependent receptor, beta-barrel domain"/>
    <property type="match status" value="2"/>
</dbReference>
<keyword evidence="5 10" id="KW-0812">Transmembrane</keyword>
<evidence type="ECO:0000256" key="13">
    <source>
        <dbReference type="SAM" id="MobiDB-lite"/>
    </source>
</evidence>
<feature type="compositionally biased region" description="Polar residues" evidence="13">
    <location>
        <begin position="521"/>
        <end position="534"/>
    </location>
</feature>
<evidence type="ECO:0000256" key="3">
    <source>
        <dbReference type="ARBA" id="ARBA00022448"/>
    </source>
</evidence>
<evidence type="ECO:0000256" key="6">
    <source>
        <dbReference type="ARBA" id="ARBA00022729"/>
    </source>
</evidence>
<dbReference type="PANTHER" id="PTHR30069">
    <property type="entry name" value="TONB-DEPENDENT OUTER MEMBRANE RECEPTOR"/>
    <property type="match status" value="1"/>
</dbReference>
<evidence type="ECO:0000256" key="5">
    <source>
        <dbReference type="ARBA" id="ARBA00022692"/>
    </source>
</evidence>
<evidence type="ECO:0000256" key="11">
    <source>
        <dbReference type="PROSITE-ProRule" id="PRU10144"/>
    </source>
</evidence>
<evidence type="ECO:0000256" key="12">
    <source>
        <dbReference type="RuleBase" id="RU003357"/>
    </source>
</evidence>
<evidence type="ECO:0000259" key="16">
    <source>
        <dbReference type="Pfam" id="PF07715"/>
    </source>
</evidence>
<protein>
    <submittedName>
        <fullName evidence="17">TonB-dependent receptor</fullName>
    </submittedName>
</protein>
<comment type="caution">
    <text evidence="17">The sequence shown here is derived from an EMBL/GenBank/DDBJ whole genome shotgun (WGS) entry which is preliminary data.</text>
</comment>
<evidence type="ECO:0000256" key="1">
    <source>
        <dbReference type="ARBA" id="ARBA00004571"/>
    </source>
</evidence>
<dbReference type="InterPro" id="IPR010917">
    <property type="entry name" value="TonB_rcpt_CS"/>
</dbReference>
<evidence type="ECO:0000256" key="2">
    <source>
        <dbReference type="ARBA" id="ARBA00009810"/>
    </source>
</evidence>
<feature type="domain" description="TonB-dependent receptor-like beta-barrel" evidence="15">
    <location>
        <begin position="749"/>
        <end position="1018"/>
    </location>
</feature>
<evidence type="ECO:0000313" key="18">
    <source>
        <dbReference type="Proteomes" id="UP000242313"/>
    </source>
</evidence>
<keyword evidence="9 10" id="KW-0998">Cell outer membrane</keyword>
<evidence type="ECO:0000259" key="15">
    <source>
        <dbReference type="Pfam" id="PF00593"/>
    </source>
</evidence>
<accession>A0A2A3MF24</accession>
<keyword evidence="3 10" id="KW-0813">Transport</keyword>
<evidence type="ECO:0000256" key="14">
    <source>
        <dbReference type="SAM" id="SignalP"/>
    </source>
</evidence>
<dbReference type="GO" id="GO:0009279">
    <property type="term" value="C:cell outer membrane"/>
    <property type="evidence" value="ECO:0007669"/>
    <property type="project" value="UniProtKB-SubCell"/>
</dbReference>
<evidence type="ECO:0000256" key="8">
    <source>
        <dbReference type="ARBA" id="ARBA00023136"/>
    </source>
</evidence>
<dbReference type="InterPro" id="IPR039426">
    <property type="entry name" value="TonB-dep_rcpt-like"/>
</dbReference>
<dbReference type="RefSeq" id="WP_096005534.1">
    <property type="nucleotide sequence ID" value="NZ_NTMR01000019.1"/>
</dbReference>
<feature type="chain" id="PRO_5012449540" evidence="14">
    <location>
        <begin position="26"/>
        <end position="1047"/>
    </location>
</feature>
<evidence type="ECO:0000313" key="17">
    <source>
        <dbReference type="EMBL" id="PBK03450.1"/>
    </source>
</evidence>
<dbReference type="InterPro" id="IPR000531">
    <property type="entry name" value="Beta-barrel_TonB"/>
</dbReference>
<dbReference type="GO" id="GO:0044718">
    <property type="term" value="P:siderophore transmembrane transport"/>
    <property type="evidence" value="ECO:0007669"/>
    <property type="project" value="TreeGrafter"/>
</dbReference>
<dbReference type="AlphaFoldDB" id="A0A2A3MF24"/>
<reference evidence="17 18" key="1">
    <citation type="submission" date="2017-09" db="EMBL/GenBank/DDBJ databases">
        <title>Pseudomonas abyssi sp. nov. isolated from Abyssopelagic Water.</title>
        <authorList>
            <person name="Wei Y."/>
        </authorList>
    </citation>
    <scope>NUCLEOTIDE SEQUENCE [LARGE SCALE GENOMIC DNA]</scope>
    <source>
        <strain evidence="17 18">MT5</strain>
    </source>
</reference>
<gene>
    <name evidence="17" type="ORF">CNQ84_14380</name>
</gene>
<evidence type="ECO:0000256" key="10">
    <source>
        <dbReference type="PROSITE-ProRule" id="PRU01360"/>
    </source>
</evidence>
<dbReference type="PROSITE" id="PS52016">
    <property type="entry name" value="TONB_DEPENDENT_REC_3"/>
    <property type="match status" value="1"/>
</dbReference>
<comment type="subcellular location">
    <subcellularLocation>
        <location evidence="1 10">Cell outer membrane</location>
        <topology evidence="1 10">Multi-pass membrane protein</topology>
    </subcellularLocation>
</comment>
<dbReference type="GO" id="GO:0015344">
    <property type="term" value="F:siderophore uptake transmembrane transporter activity"/>
    <property type="evidence" value="ECO:0007669"/>
    <property type="project" value="TreeGrafter"/>
</dbReference>
<organism evidence="17 18">
    <name type="scientific">Pseudomonas abyssi</name>
    <dbReference type="NCBI Taxonomy" id="170540"/>
    <lineage>
        <taxon>Bacteria</taxon>
        <taxon>Pseudomonadati</taxon>
        <taxon>Pseudomonadota</taxon>
        <taxon>Gammaproteobacteria</taxon>
        <taxon>Pseudomonadales</taxon>
        <taxon>Pseudomonadaceae</taxon>
        <taxon>Pseudomonas</taxon>
    </lineage>
</organism>
<dbReference type="Pfam" id="PF07715">
    <property type="entry name" value="Plug"/>
    <property type="match status" value="1"/>
</dbReference>
<feature type="region of interest" description="Disordered" evidence="13">
    <location>
        <begin position="521"/>
        <end position="541"/>
    </location>
</feature>
<dbReference type="PROSITE" id="PS01156">
    <property type="entry name" value="TONB_DEPENDENT_REC_2"/>
    <property type="match status" value="1"/>
</dbReference>
<dbReference type="Gene3D" id="2.170.130.10">
    <property type="entry name" value="TonB-dependent receptor, plug domain"/>
    <property type="match status" value="1"/>
</dbReference>
<keyword evidence="6 14" id="KW-0732">Signal</keyword>
<keyword evidence="17" id="KW-0675">Receptor</keyword>
<evidence type="ECO:0000256" key="4">
    <source>
        <dbReference type="ARBA" id="ARBA00022452"/>
    </source>
</evidence>
<keyword evidence="8 10" id="KW-0472">Membrane</keyword>
<proteinExistence type="inferred from homology"/>
<dbReference type="InterPro" id="IPR036942">
    <property type="entry name" value="Beta-barrel_TonB_sf"/>
</dbReference>
<keyword evidence="7 12" id="KW-0798">TonB box</keyword>
<dbReference type="InterPro" id="IPR012910">
    <property type="entry name" value="Plug_dom"/>
</dbReference>
<dbReference type="EMBL" id="NTMR01000019">
    <property type="protein sequence ID" value="PBK03450.1"/>
    <property type="molecule type" value="Genomic_DNA"/>
</dbReference>
<dbReference type="InterPro" id="IPR037066">
    <property type="entry name" value="Plug_dom_sf"/>
</dbReference>
<dbReference type="Proteomes" id="UP000242313">
    <property type="component" value="Unassembled WGS sequence"/>
</dbReference>
<evidence type="ECO:0000256" key="9">
    <source>
        <dbReference type="ARBA" id="ARBA00023237"/>
    </source>
</evidence>
<feature type="domain" description="TonB-dependent receptor plug" evidence="16">
    <location>
        <begin position="67"/>
        <end position="169"/>
    </location>
</feature>
<keyword evidence="18" id="KW-1185">Reference proteome</keyword>
<dbReference type="SUPFAM" id="SSF56935">
    <property type="entry name" value="Porins"/>
    <property type="match status" value="1"/>
</dbReference>
<evidence type="ECO:0000256" key="7">
    <source>
        <dbReference type="ARBA" id="ARBA00023077"/>
    </source>
</evidence>